<dbReference type="InterPro" id="IPR050967">
    <property type="entry name" value="Thiamine_Salvage_TenA"/>
</dbReference>
<protein>
    <recommendedName>
        <fullName evidence="5">Thiaminase-2/PQQC domain-containing protein</fullName>
    </recommendedName>
</protein>
<evidence type="ECO:0000313" key="4">
    <source>
        <dbReference type="Proteomes" id="UP001202479"/>
    </source>
</evidence>
<dbReference type="RefSeq" id="XP_049182641.1">
    <property type="nucleotide sequence ID" value="XM_049323034.1"/>
</dbReference>
<dbReference type="SUPFAM" id="SSF48613">
    <property type="entry name" value="Heme oxygenase-like"/>
    <property type="match status" value="1"/>
</dbReference>
<dbReference type="Proteomes" id="UP001202479">
    <property type="component" value="Unassembled WGS sequence"/>
</dbReference>
<dbReference type="PANTHER" id="PTHR43198:SF2">
    <property type="entry name" value="SI:CH1073-67J19.1-RELATED"/>
    <property type="match status" value="1"/>
</dbReference>
<dbReference type="PIRSF" id="PIRSF003170">
    <property type="entry name" value="Pet18p"/>
    <property type="match status" value="1"/>
</dbReference>
<evidence type="ECO:0000313" key="3">
    <source>
        <dbReference type="EMBL" id="KAI3406896.1"/>
    </source>
</evidence>
<reference evidence="3" key="1">
    <citation type="journal article" date="2022" name="DNA Res.">
        <title>Genome analysis of five recently described species of the CUG-Ser clade uncovers Candida theae as a new hybrid lineage with pathogenic potential in the Candida parapsilosis species complex.</title>
        <authorList>
            <person name="Mixao V."/>
            <person name="Del Olmo V."/>
            <person name="Hegedusova E."/>
            <person name="Saus E."/>
            <person name="Pryszcz L."/>
            <person name="Cillingova A."/>
            <person name="Nosek J."/>
            <person name="Gabaldon T."/>
        </authorList>
    </citation>
    <scope>NUCLEOTIDE SEQUENCE</scope>
    <source>
        <strain evidence="3">CBS 10844</strain>
    </source>
</reference>
<dbReference type="PANTHER" id="PTHR43198">
    <property type="entry name" value="BIFUNCTIONAL TH2 PROTEIN"/>
    <property type="match status" value="1"/>
</dbReference>
<evidence type="ECO:0000256" key="1">
    <source>
        <dbReference type="PIRSR" id="PIRSR003170-1"/>
    </source>
</evidence>
<gene>
    <name evidence="3" type="ORF">KGF56_000188</name>
</gene>
<dbReference type="CDD" id="cd19358">
    <property type="entry name" value="TenA_E_Spr0628-like"/>
    <property type="match status" value="1"/>
</dbReference>
<dbReference type="GO" id="GO:0005829">
    <property type="term" value="C:cytosol"/>
    <property type="evidence" value="ECO:0007669"/>
    <property type="project" value="TreeGrafter"/>
</dbReference>
<dbReference type="AlphaFoldDB" id="A0AAI9WZY3"/>
<feature type="binding site" evidence="2">
    <location>
        <position position="41"/>
    </location>
    <ligand>
        <name>substrate</name>
    </ligand>
</feature>
<dbReference type="InterPro" id="IPR026285">
    <property type="entry name" value="TenA_E"/>
</dbReference>
<dbReference type="Gene3D" id="1.20.910.10">
    <property type="entry name" value="Heme oxygenase-like"/>
    <property type="match status" value="1"/>
</dbReference>
<feature type="binding site" evidence="2">
    <location>
        <position position="142"/>
    </location>
    <ligand>
        <name>substrate</name>
    </ligand>
</feature>
<evidence type="ECO:0000256" key="2">
    <source>
        <dbReference type="PIRSR" id="PIRSR003170-2"/>
    </source>
</evidence>
<dbReference type="EMBL" id="JAHUZD010000019">
    <property type="protein sequence ID" value="KAI3406896.1"/>
    <property type="molecule type" value="Genomic_DNA"/>
</dbReference>
<name>A0AAI9WZY3_9ASCO</name>
<dbReference type="GeneID" id="73377805"/>
<proteinExistence type="predicted"/>
<evidence type="ECO:0008006" key="5">
    <source>
        <dbReference type="Google" id="ProtNLM"/>
    </source>
</evidence>
<feature type="active site" description="Proton donor" evidence="1">
    <location>
        <position position="213"/>
    </location>
</feature>
<accession>A0AAI9WZY3</accession>
<comment type="caution">
    <text evidence="3">The sequence shown here is derived from an EMBL/GenBank/DDBJ whole genome shotgun (WGS) entry which is preliminary data.</text>
</comment>
<feature type="binding site" evidence="2">
    <location>
        <position position="79"/>
    </location>
    <ligand>
        <name>substrate</name>
    </ligand>
</feature>
<dbReference type="InterPro" id="IPR016084">
    <property type="entry name" value="Haem_Oase-like_multi-hlx"/>
</dbReference>
<sequence>MEKLIQDNYDLYTKAISQPLTNELCQGTLSNSRLYTYLVQDLKFFEFSLNLIGKTLSLCDDPGASIRLAKQIGWLADDENTYFRETLAELEKDNDLSSVIPKMRNDNGITLPAVTKYIEYLEYMIHESKTYIELITLCYTMEKIYLAWVEYNQERGTIVANLAPKFQTWIDLHSGEHFIEWVDFLQREVERSITSEEKEKINHDTFVKTVGLEIDFFESCYNYKE</sequence>
<organism evidence="3 4">
    <name type="scientific">Candida oxycetoniae</name>
    <dbReference type="NCBI Taxonomy" id="497107"/>
    <lineage>
        <taxon>Eukaryota</taxon>
        <taxon>Fungi</taxon>
        <taxon>Dikarya</taxon>
        <taxon>Ascomycota</taxon>
        <taxon>Saccharomycotina</taxon>
        <taxon>Pichiomycetes</taxon>
        <taxon>Debaryomycetaceae</taxon>
        <taxon>Candida/Lodderomyces clade</taxon>
        <taxon>Candida</taxon>
    </lineage>
</organism>
<keyword evidence="4" id="KW-1185">Reference proteome</keyword>